<keyword evidence="1" id="KW-0812">Transmembrane</keyword>
<dbReference type="InterPro" id="IPR007686">
    <property type="entry name" value="YutG/PgpA"/>
</dbReference>
<dbReference type="CDD" id="cd06971">
    <property type="entry name" value="PgpA"/>
    <property type="match status" value="1"/>
</dbReference>
<dbReference type="SUPFAM" id="SSF101307">
    <property type="entry name" value="YutG-like"/>
    <property type="match status" value="1"/>
</dbReference>
<evidence type="ECO:0000256" key="1">
    <source>
        <dbReference type="SAM" id="Phobius"/>
    </source>
</evidence>
<evidence type="ECO:0000313" key="4">
    <source>
        <dbReference type="Proteomes" id="UP000294614"/>
    </source>
</evidence>
<feature type="transmembrane region" description="Helical" evidence="1">
    <location>
        <begin position="131"/>
        <end position="152"/>
    </location>
</feature>
<dbReference type="GO" id="GO:0006629">
    <property type="term" value="P:lipid metabolic process"/>
    <property type="evidence" value="ECO:0007669"/>
    <property type="project" value="InterPro"/>
</dbReference>
<evidence type="ECO:0000313" key="3">
    <source>
        <dbReference type="EMBL" id="TCK61684.1"/>
    </source>
</evidence>
<dbReference type="InterPro" id="IPR026037">
    <property type="entry name" value="PgpA"/>
</dbReference>
<feature type="transmembrane region" description="Helical" evidence="1">
    <location>
        <begin position="41"/>
        <end position="59"/>
    </location>
</feature>
<keyword evidence="4" id="KW-1185">Reference proteome</keyword>
<accession>A0A4R1KB74</accession>
<keyword evidence="1" id="KW-1133">Transmembrane helix</keyword>
<dbReference type="PANTHER" id="PTHR36305:SF1">
    <property type="entry name" value="PHOSPHATIDYLGLYCEROPHOSPHATASE A"/>
    <property type="match status" value="1"/>
</dbReference>
<protein>
    <submittedName>
        <fullName evidence="3">Phosphatidylglycerophosphatase A</fullName>
    </submittedName>
</protein>
<dbReference type="EMBL" id="SMGG01000003">
    <property type="protein sequence ID" value="TCK61684.1"/>
    <property type="molecule type" value="Genomic_DNA"/>
</dbReference>
<dbReference type="PIRSF" id="PIRSF006162">
    <property type="entry name" value="PgpA"/>
    <property type="match status" value="1"/>
</dbReference>
<feature type="domain" description="YutG/PgpA" evidence="2">
    <location>
        <begin position="8"/>
        <end position="144"/>
    </location>
</feature>
<dbReference type="InterPro" id="IPR036681">
    <property type="entry name" value="PgpA-like_sf"/>
</dbReference>
<name>A0A4R1KB74_9BACT</name>
<evidence type="ECO:0000259" key="2">
    <source>
        <dbReference type="Pfam" id="PF04608"/>
    </source>
</evidence>
<reference evidence="3 4" key="1">
    <citation type="submission" date="2019-03" db="EMBL/GenBank/DDBJ databases">
        <title>Genomic Encyclopedia of Type Strains, Phase IV (KMG-IV): sequencing the most valuable type-strain genomes for metagenomic binning, comparative biology and taxonomic classification.</title>
        <authorList>
            <person name="Goeker M."/>
        </authorList>
    </citation>
    <scope>NUCLEOTIDE SEQUENCE [LARGE SCALE GENOMIC DNA]</scope>
    <source>
        <strain evidence="3 4">DSM 24984</strain>
    </source>
</reference>
<proteinExistence type="predicted"/>
<feature type="transmembrane region" description="Helical" evidence="1">
    <location>
        <begin position="80"/>
        <end position="106"/>
    </location>
</feature>
<comment type="caution">
    <text evidence="3">The sequence shown here is derived from an EMBL/GenBank/DDBJ whole genome shotgun (WGS) entry which is preliminary data.</text>
</comment>
<dbReference type="Pfam" id="PF04608">
    <property type="entry name" value="PgpA"/>
    <property type="match status" value="1"/>
</dbReference>
<dbReference type="OrthoDB" id="9804091at2"/>
<organism evidence="3 4">
    <name type="scientific">Seleniivibrio woodruffii</name>
    <dbReference type="NCBI Taxonomy" id="1078050"/>
    <lineage>
        <taxon>Bacteria</taxon>
        <taxon>Pseudomonadati</taxon>
        <taxon>Deferribacterota</taxon>
        <taxon>Deferribacteres</taxon>
        <taxon>Deferribacterales</taxon>
        <taxon>Geovibrionaceae</taxon>
        <taxon>Seleniivibrio</taxon>
    </lineage>
</organism>
<dbReference type="RefSeq" id="WP_132871174.1">
    <property type="nucleotide sequence ID" value="NZ_JAJUHT010000003.1"/>
</dbReference>
<keyword evidence="1" id="KW-0472">Membrane</keyword>
<dbReference type="PANTHER" id="PTHR36305">
    <property type="entry name" value="PHOSPHATIDYLGLYCEROPHOSPHATASE A"/>
    <property type="match status" value="1"/>
</dbReference>
<sequence>MDRFAKFLALGFGSGLAPKAPGTFGTLAGVVIVVLTSQLPYFFNAALFVLLLVSGVWAADRYEKLTGKKDASEVVIDEIAAYFMIYLFIPANLITVIIGFVLFRIFDIAKPYPIKKLEKIDGGLGVMADDIMAGLYSTVILGILYLAYASFFSHI</sequence>
<dbReference type="AlphaFoldDB" id="A0A4R1KB74"/>
<gene>
    <name evidence="3" type="ORF">C8D98_0186</name>
</gene>
<dbReference type="Proteomes" id="UP000294614">
    <property type="component" value="Unassembled WGS sequence"/>
</dbReference>
<dbReference type="GO" id="GO:0008962">
    <property type="term" value="F:phosphatidylglycerophosphatase activity"/>
    <property type="evidence" value="ECO:0007669"/>
    <property type="project" value="InterPro"/>
</dbReference>